<gene>
    <name evidence="14" type="ORF">S06H3_01341</name>
</gene>
<evidence type="ECO:0000256" key="11">
    <source>
        <dbReference type="ARBA" id="ARBA00022741"/>
    </source>
</evidence>
<dbReference type="Gene3D" id="3.40.50.2020">
    <property type="match status" value="1"/>
</dbReference>
<protein>
    <recommendedName>
        <fullName evidence="5">hypoxanthine phosphoribosyltransferase</fullName>
        <ecNumber evidence="5">2.4.2.8</ecNumber>
    </recommendedName>
</protein>
<comment type="subcellular location">
    <subcellularLocation>
        <location evidence="2">Cytoplasm</location>
    </subcellularLocation>
</comment>
<evidence type="ECO:0000256" key="2">
    <source>
        <dbReference type="ARBA" id="ARBA00004496"/>
    </source>
</evidence>
<dbReference type="GO" id="GO:0000287">
    <property type="term" value="F:magnesium ion binding"/>
    <property type="evidence" value="ECO:0007669"/>
    <property type="project" value="TreeGrafter"/>
</dbReference>
<evidence type="ECO:0000256" key="7">
    <source>
        <dbReference type="ARBA" id="ARBA00022676"/>
    </source>
</evidence>
<dbReference type="FunFam" id="3.40.50.2020:FF:000006">
    <property type="entry name" value="Hypoxanthine phosphoribosyltransferase"/>
    <property type="match status" value="1"/>
</dbReference>
<evidence type="ECO:0000256" key="4">
    <source>
        <dbReference type="ARBA" id="ARBA00008391"/>
    </source>
</evidence>
<keyword evidence="11" id="KW-0547">Nucleotide-binding</keyword>
<comment type="cofactor">
    <cofactor evidence="1">
        <name>Mg(2+)</name>
        <dbReference type="ChEBI" id="CHEBI:18420"/>
    </cofactor>
</comment>
<dbReference type="EC" id="2.4.2.8" evidence="5"/>
<dbReference type="Pfam" id="PF00156">
    <property type="entry name" value="Pribosyltran"/>
    <property type="match status" value="1"/>
</dbReference>
<dbReference type="GO" id="GO:0032263">
    <property type="term" value="P:GMP salvage"/>
    <property type="evidence" value="ECO:0007669"/>
    <property type="project" value="TreeGrafter"/>
</dbReference>
<dbReference type="EMBL" id="BARV01000329">
    <property type="protein sequence ID" value="GAH96894.1"/>
    <property type="molecule type" value="Genomic_DNA"/>
</dbReference>
<dbReference type="InterPro" id="IPR000836">
    <property type="entry name" value="PRTase_dom"/>
</dbReference>
<evidence type="ECO:0000256" key="8">
    <source>
        <dbReference type="ARBA" id="ARBA00022679"/>
    </source>
</evidence>
<evidence type="ECO:0000256" key="9">
    <source>
        <dbReference type="ARBA" id="ARBA00022723"/>
    </source>
</evidence>
<proteinExistence type="inferred from homology"/>
<dbReference type="InterPro" id="IPR005904">
    <property type="entry name" value="Hxn_phspho_trans"/>
</dbReference>
<evidence type="ECO:0000313" key="14">
    <source>
        <dbReference type="EMBL" id="GAH96894.1"/>
    </source>
</evidence>
<reference evidence="14" key="1">
    <citation type="journal article" date="2014" name="Front. Microbiol.">
        <title>High frequency of phylogenetically diverse reductive dehalogenase-homologous genes in deep subseafloor sedimentary metagenomes.</title>
        <authorList>
            <person name="Kawai M."/>
            <person name="Futagami T."/>
            <person name="Toyoda A."/>
            <person name="Takaki Y."/>
            <person name="Nishi S."/>
            <person name="Hori S."/>
            <person name="Arai W."/>
            <person name="Tsubouchi T."/>
            <person name="Morono Y."/>
            <person name="Uchiyama I."/>
            <person name="Ito T."/>
            <person name="Fujiyama A."/>
            <person name="Inagaki F."/>
            <person name="Takami H."/>
        </authorList>
    </citation>
    <scope>NUCLEOTIDE SEQUENCE</scope>
    <source>
        <strain evidence="14">Expedition CK06-06</strain>
    </source>
</reference>
<keyword evidence="12" id="KW-0460">Magnesium</keyword>
<comment type="similarity">
    <text evidence="4">Belongs to the purine/pyrimidine phosphoribosyltransferase family.</text>
</comment>
<evidence type="ECO:0000256" key="3">
    <source>
        <dbReference type="ARBA" id="ARBA00004669"/>
    </source>
</evidence>
<comment type="pathway">
    <text evidence="3">Purine metabolism; IMP biosynthesis via salvage pathway; IMP from hypoxanthine: step 1/1.</text>
</comment>
<sequence>MCCFPQLKVLITREEIGKAVTMLASEIRRDYQGKRPLLIGVLKGSFVFMADLIRQLDLPLEVDFIKLSSYGAAKETSGKVRVVQPLKTAIKGRDVLVIEDIVDTGITISFLLDYLRKKKPASLKFCSLTDKPSRRQVPISIDYLGFTVPDKFIVGYGLDFNEEFRYLPDICFVED</sequence>
<dbReference type="GO" id="GO:0006166">
    <property type="term" value="P:purine ribonucleoside salvage"/>
    <property type="evidence" value="ECO:0007669"/>
    <property type="project" value="UniProtKB-KW"/>
</dbReference>
<dbReference type="GO" id="GO:0032264">
    <property type="term" value="P:IMP salvage"/>
    <property type="evidence" value="ECO:0007669"/>
    <property type="project" value="TreeGrafter"/>
</dbReference>
<name>X1L380_9ZZZZ</name>
<dbReference type="GO" id="GO:0006178">
    <property type="term" value="P:guanine salvage"/>
    <property type="evidence" value="ECO:0007669"/>
    <property type="project" value="TreeGrafter"/>
</dbReference>
<dbReference type="AlphaFoldDB" id="X1L380"/>
<dbReference type="GO" id="GO:0005829">
    <property type="term" value="C:cytosol"/>
    <property type="evidence" value="ECO:0007669"/>
    <property type="project" value="TreeGrafter"/>
</dbReference>
<keyword evidence="7" id="KW-0328">Glycosyltransferase</keyword>
<dbReference type="GO" id="GO:0000166">
    <property type="term" value="F:nucleotide binding"/>
    <property type="evidence" value="ECO:0007669"/>
    <property type="project" value="UniProtKB-KW"/>
</dbReference>
<dbReference type="SUPFAM" id="SSF53271">
    <property type="entry name" value="PRTase-like"/>
    <property type="match status" value="1"/>
</dbReference>
<feature type="domain" description="Phosphoribosyltransferase" evidence="13">
    <location>
        <begin position="14"/>
        <end position="160"/>
    </location>
</feature>
<dbReference type="InterPro" id="IPR029057">
    <property type="entry name" value="PRTase-like"/>
</dbReference>
<evidence type="ECO:0000256" key="12">
    <source>
        <dbReference type="ARBA" id="ARBA00022842"/>
    </source>
</evidence>
<dbReference type="InterPro" id="IPR050408">
    <property type="entry name" value="HGPRT"/>
</dbReference>
<accession>X1L380</accession>
<keyword evidence="9" id="KW-0479">Metal-binding</keyword>
<comment type="caution">
    <text evidence="14">The sequence shown here is derived from an EMBL/GenBank/DDBJ whole genome shotgun (WGS) entry which is preliminary data.</text>
</comment>
<evidence type="ECO:0000256" key="5">
    <source>
        <dbReference type="ARBA" id="ARBA00011895"/>
    </source>
</evidence>
<dbReference type="PANTHER" id="PTHR43340:SF1">
    <property type="entry name" value="HYPOXANTHINE PHOSPHORIBOSYLTRANSFERASE"/>
    <property type="match status" value="1"/>
</dbReference>
<dbReference type="GO" id="GO:0046100">
    <property type="term" value="P:hypoxanthine metabolic process"/>
    <property type="evidence" value="ECO:0007669"/>
    <property type="project" value="TreeGrafter"/>
</dbReference>
<keyword evidence="8" id="KW-0808">Transferase</keyword>
<keyword evidence="10" id="KW-0660">Purine salvage</keyword>
<evidence type="ECO:0000256" key="6">
    <source>
        <dbReference type="ARBA" id="ARBA00022490"/>
    </source>
</evidence>
<dbReference type="PANTHER" id="PTHR43340">
    <property type="entry name" value="HYPOXANTHINE-GUANINE PHOSPHORIBOSYLTRANSFERASE"/>
    <property type="match status" value="1"/>
</dbReference>
<evidence type="ECO:0000256" key="10">
    <source>
        <dbReference type="ARBA" id="ARBA00022726"/>
    </source>
</evidence>
<dbReference type="CDD" id="cd06223">
    <property type="entry name" value="PRTases_typeI"/>
    <property type="match status" value="1"/>
</dbReference>
<dbReference type="GO" id="GO:0004422">
    <property type="term" value="F:hypoxanthine phosphoribosyltransferase activity"/>
    <property type="evidence" value="ECO:0007669"/>
    <property type="project" value="InterPro"/>
</dbReference>
<keyword evidence="6" id="KW-0963">Cytoplasm</keyword>
<organism evidence="14">
    <name type="scientific">marine sediment metagenome</name>
    <dbReference type="NCBI Taxonomy" id="412755"/>
    <lineage>
        <taxon>unclassified sequences</taxon>
        <taxon>metagenomes</taxon>
        <taxon>ecological metagenomes</taxon>
    </lineage>
</organism>
<evidence type="ECO:0000256" key="1">
    <source>
        <dbReference type="ARBA" id="ARBA00001946"/>
    </source>
</evidence>
<evidence type="ECO:0000259" key="13">
    <source>
        <dbReference type="Pfam" id="PF00156"/>
    </source>
</evidence>
<dbReference type="NCBIfam" id="TIGR01203">
    <property type="entry name" value="HGPRTase"/>
    <property type="match status" value="1"/>
</dbReference>